<feature type="region of interest" description="Disordered" evidence="1">
    <location>
        <begin position="1"/>
        <end position="98"/>
    </location>
</feature>
<dbReference type="PANTHER" id="PTHR21838:SF2">
    <property type="entry name" value="COILED-COIL DOMAIN-CONTAINING PROTEIN 137"/>
    <property type="match status" value="1"/>
</dbReference>
<proteinExistence type="predicted"/>
<organism evidence="2 3">
    <name type="scientific">Chilo suppressalis</name>
    <name type="common">Asiatic rice borer moth</name>
    <dbReference type="NCBI Taxonomy" id="168631"/>
    <lineage>
        <taxon>Eukaryota</taxon>
        <taxon>Metazoa</taxon>
        <taxon>Ecdysozoa</taxon>
        <taxon>Arthropoda</taxon>
        <taxon>Hexapoda</taxon>
        <taxon>Insecta</taxon>
        <taxon>Pterygota</taxon>
        <taxon>Neoptera</taxon>
        <taxon>Endopterygota</taxon>
        <taxon>Lepidoptera</taxon>
        <taxon>Glossata</taxon>
        <taxon>Ditrysia</taxon>
        <taxon>Pyraloidea</taxon>
        <taxon>Crambidae</taxon>
        <taxon>Crambinae</taxon>
        <taxon>Chilo</taxon>
    </lineage>
</organism>
<protein>
    <recommendedName>
        <fullName evidence="4">Coiled-coil domain-containing protein 137</fullName>
    </recommendedName>
</protein>
<name>A0ABN8AWK1_CHISP</name>
<evidence type="ECO:0000256" key="1">
    <source>
        <dbReference type="SAM" id="MobiDB-lite"/>
    </source>
</evidence>
<sequence>MGRKIPAKKHRGVKDPNAQQARRWQSIKGKINAPPKDPDEQPVPKSLTRLFSQHNPKSEDKQKKKKRKAAANISVGNRKAQNPVSQLRRLPGESGRSFSLRINGAIRALNDSAEDLQYPVDMEDEGDVKGERMAEQRRRRERKRRRRDNDLARNHNRNHDQDNKQGDDVPKLTRGQRLTLKKKAKKLKLTEVEKREVVYERVGFGEVAHAPPTLRFKRNNKGNTDGAAKGVRSGLLLSSMLQPSPSPSASPLGAPSPADAERRERARASAVLAYRALKAQLRTNGDSASAGKKLNRPRPTVTL</sequence>
<keyword evidence="3" id="KW-1185">Reference proteome</keyword>
<evidence type="ECO:0008006" key="4">
    <source>
        <dbReference type="Google" id="ProtNLM"/>
    </source>
</evidence>
<dbReference type="Proteomes" id="UP001153292">
    <property type="component" value="Chromosome 10"/>
</dbReference>
<feature type="compositionally biased region" description="Basic residues" evidence="1">
    <location>
        <begin position="1"/>
        <end position="12"/>
    </location>
</feature>
<dbReference type="PANTHER" id="PTHR21838">
    <property type="entry name" value="COILED-COIL DOMAIN-CONTAINING PROTEIN 137"/>
    <property type="match status" value="1"/>
</dbReference>
<feature type="compositionally biased region" description="Basic and acidic residues" evidence="1">
    <location>
        <begin position="127"/>
        <end position="138"/>
    </location>
</feature>
<evidence type="ECO:0000313" key="3">
    <source>
        <dbReference type="Proteomes" id="UP001153292"/>
    </source>
</evidence>
<accession>A0ABN8AWK1</accession>
<gene>
    <name evidence="2" type="ORF">CHILSU_LOCUS763</name>
</gene>
<reference evidence="2" key="1">
    <citation type="submission" date="2021-12" db="EMBL/GenBank/DDBJ databases">
        <authorList>
            <person name="King R."/>
        </authorList>
    </citation>
    <scope>NUCLEOTIDE SEQUENCE</scope>
</reference>
<dbReference type="EMBL" id="OU963903">
    <property type="protein sequence ID" value="CAH0397687.1"/>
    <property type="molecule type" value="Genomic_DNA"/>
</dbReference>
<evidence type="ECO:0000313" key="2">
    <source>
        <dbReference type="EMBL" id="CAH0397687.1"/>
    </source>
</evidence>
<feature type="region of interest" description="Disordered" evidence="1">
    <location>
        <begin position="214"/>
        <end position="267"/>
    </location>
</feature>
<feature type="compositionally biased region" description="Basic and acidic residues" evidence="1">
    <location>
        <begin position="147"/>
        <end position="171"/>
    </location>
</feature>
<dbReference type="InterPro" id="IPR026680">
    <property type="entry name" value="CCDC137"/>
</dbReference>
<feature type="region of interest" description="Disordered" evidence="1">
    <location>
        <begin position="117"/>
        <end position="177"/>
    </location>
</feature>
<feature type="compositionally biased region" description="Low complexity" evidence="1">
    <location>
        <begin position="233"/>
        <end position="258"/>
    </location>
</feature>
<feature type="region of interest" description="Disordered" evidence="1">
    <location>
        <begin position="282"/>
        <end position="303"/>
    </location>
</feature>